<keyword evidence="6" id="KW-0449">Lipoprotein</keyword>
<evidence type="ECO:0000259" key="8">
    <source>
        <dbReference type="Pfam" id="PF00913"/>
    </source>
</evidence>
<evidence type="ECO:0000313" key="9">
    <source>
        <dbReference type="EMBL" id="APD73777.1"/>
    </source>
</evidence>
<dbReference type="InterPro" id="IPR001812">
    <property type="entry name" value="Trypano_VSG_A_N_dom"/>
</dbReference>
<evidence type="ECO:0000256" key="4">
    <source>
        <dbReference type="ARBA" id="ARBA00023136"/>
    </source>
</evidence>
<comment type="subcellular location">
    <subcellularLocation>
        <location evidence="1">Cell membrane</location>
        <topology evidence="1">Lipid-anchor</topology>
        <topology evidence="1">GPI-anchor</topology>
    </subcellularLocation>
</comment>
<evidence type="ECO:0000256" key="3">
    <source>
        <dbReference type="ARBA" id="ARBA00022622"/>
    </source>
</evidence>
<dbReference type="Gene3D" id="1.10.470.10">
    <property type="entry name" value="Variant Surface Glycoprotein, subunit A, domain 2"/>
    <property type="match status" value="1"/>
</dbReference>
<keyword evidence="5" id="KW-0325">Glycoprotein</keyword>
<dbReference type="Pfam" id="PF00913">
    <property type="entry name" value="Trypan_glycop"/>
    <property type="match status" value="1"/>
</dbReference>
<proteinExistence type="predicted"/>
<feature type="signal peptide" evidence="7">
    <location>
        <begin position="1"/>
        <end position="26"/>
    </location>
</feature>
<dbReference type="VEuPathDB" id="TriTrypDB:Tb11.v5.0952"/>
<dbReference type="GO" id="GO:0042783">
    <property type="term" value="P:symbiont-mediated evasion of host immune response"/>
    <property type="evidence" value="ECO:0007669"/>
    <property type="project" value="InterPro"/>
</dbReference>
<feature type="chain" id="PRO_5009615368" evidence="7">
    <location>
        <begin position="27"/>
        <end position="262"/>
    </location>
</feature>
<keyword evidence="7" id="KW-0732">Signal</keyword>
<sequence>MTSRQIIIAIAILAVVLPAAVAPAATGRIKQEKWTAACSLAGELENVAQLANHKLDMSTKAVNSYLKQYMRTRIYIEVKRQGAPSKEDVALLAYYLAKADISLSKLEGPGLAKATTAIRNAARLQGAIVDFVGAMAEIADSSTNGCLEKESGGNAHRPPATAFSGKSQGCKLVATDLQTTKPTLAAFTTSGVSGSLATASNTASITDSTSNACHLTQAKATHRLLGADSSEATMTGSPKFAGGIFFIGNSGMEPKDSDRWRA</sequence>
<organism evidence="9">
    <name type="scientific">Trypanosoma brucei</name>
    <dbReference type="NCBI Taxonomy" id="5691"/>
    <lineage>
        <taxon>Eukaryota</taxon>
        <taxon>Discoba</taxon>
        <taxon>Euglenozoa</taxon>
        <taxon>Kinetoplastea</taxon>
        <taxon>Metakinetoplastina</taxon>
        <taxon>Trypanosomatida</taxon>
        <taxon>Trypanosomatidae</taxon>
        <taxon>Trypanosoma</taxon>
    </lineage>
</organism>
<dbReference type="Gene3D" id="3.90.150.10">
    <property type="entry name" value="Variant Surface Glycoprotein, subunit A domain 1"/>
    <property type="match status" value="1"/>
</dbReference>
<evidence type="ECO:0000256" key="7">
    <source>
        <dbReference type="SAM" id="SignalP"/>
    </source>
</evidence>
<dbReference type="GO" id="GO:0005886">
    <property type="term" value="C:plasma membrane"/>
    <property type="evidence" value="ECO:0007669"/>
    <property type="project" value="UniProtKB-SubCell"/>
</dbReference>
<name>A0A1J0R7C4_9TRYP</name>
<evidence type="ECO:0000256" key="5">
    <source>
        <dbReference type="ARBA" id="ARBA00023180"/>
    </source>
</evidence>
<reference evidence="9" key="1">
    <citation type="submission" date="2016-08" db="EMBL/GenBank/DDBJ databases">
        <title>VSG repertoire of Trypanosoma brucei EATRO 1125.</title>
        <authorList>
            <person name="Cross G.A."/>
        </authorList>
    </citation>
    <scope>NUCLEOTIDE SEQUENCE</scope>
    <source>
        <strain evidence="9">EATRO 1125</strain>
    </source>
</reference>
<dbReference type="SUPFAM" id="SSF58087">
    <property type="entry name" value="Variant surface glycoprotein (N-terminal domain)"/>
    <property type="match status" value="1"/>
</dbReference>
<keyword evidence="2" id="KW-1003">Cell membrane</keyword>
<evidence type="ECO:0000256" key="2">
    <source>
        <dbReference type="ARBA" id="ARBA00022475"/>
    </source>
</evidence>
<protein>
    <submittedName>
        <fullName evidence="9">Variant surface glycoprotein 1125.1600</fullName>
    </submittedName>
</protein>
<dbReference type="AlphaFoldDB" id="A0A1J0R7C4"/>
<evidence type="ECO:0000256" key="6">
    <source>
        <dbReference type="ARBA" id="ARBA00023288"/>
    </source>
</evidence>
<evidence type="ECO:0000256" key="1">
    <source>
        <dbReference type="ARBA" id="ARBA00004609"/>
    </source>
</evidence>
<accession>A0A1J0R7C4</accession>
<keyword evidence="4" id="KW-0472">Membrane</keyword>
<dbReference type="EMBL" id="KX699821">
    <property type="protein sequence ID" value="APD73777.1"/>
    <property type="molecule type" value="Genomic_DNA"/>
</dbReference>
<feature type="domain" description="Trypanosome variant surface glycoprotein A-type N-terminal" evidence="8">
    <location>
        <begin position="10"/>
        <end position="251"/>
    </location>
</feature>
<dbReference type="GO" id="GO:0098552">
    <property type="term" value="C:side of membrane"/>
    <property type="evidence" value="ECO:0007669"/>
    <property type="project" value="UniProtKB-KW"/>
</dbReference>
<dbReference type="VEuPathDB" id="TriTrypDB:Tb427_000243200"/>
<keyword evidence="3" id="KW-0336">GPI-anchor</keyword>